<evidence type="ECO:0000313" key="2">
    <source>
        <dbReference type="EMBL" id="MDD0838911.1"/>
    </source>
</evidence>
<dbReference type="InterPro" id="IPR029044">
    <property type="entry name" value="Nucleotide-diphossugar_trans"/>
</dbReference>
<protein>
    <submittedName>
        <fullName evidence="2">Glycosyltransferase</fullName>
        <ecNumber evidence="2">2.4.-.-</ecNumber>
    </submittedName>
</protein>
<dbReference type="Gene3D" id="3.90.550.10">
    <property type="entry name" value="Spore Coat Polysaccharide Biosynthesis Protein SpsA, Chain A"/>
    <property type="match status" value="1"/>
</dbReference>
<feature type="domain" description="Glycosyltransferase 2-like" evidence="1">
    <location>
        <begin position="8"/>
        <end position="132"/>
    </location>
</feature>
<keyword evidence="3" id="KW-1185">Reference proteome</keyword>
<sequence length="367" mass="41253">MTQKILEILIPTYLRPQAAIAAIDSVLAAADQRVAVACHSNCPDLELELAAKQRPALRYGSFPENRGAVANFRKMLEESRGDYVMFLSDEDRIDHKHLGSFVNFLSGKQYGFVLCNIVESSGAQYFSITSLQIEMLSAHDLLVLFTLHPTYLSGYCFRRDLLSEELISANFESDDSNVYPHLLLRNAIAGYESVGLFAGDIIIKGVEANFGGDSHSHVAQSAAVKHNHHQQYLNPRIYGQGARARQLYYLVPRLEMWLKGSSVFRRGYVNFYVLSAWLNITHDAHKHVDAMTDIPSLRATIGDYKSANKRMSGLIGSYNRILLMKSVVLRGMVIKVMWQLAKLVKLILFIRRFGFARTRAFVAGKGD</sequence>
<dbReference type="InterPro" id="IPR001173">
    <property type="entry name" value="Glyco_trans_2-like"/>
</dbReference>
<accession>A0ABT5N066</accession>
<dbReference type="SUPFAM" id="SSF53448">
    <property type="entry name" value="Nucleotide-diphospho-sugar transferases"/>
    <property type="match status" value="1"/>
</dbReference>
<dbReference type="Proteomes" id="UP001528673">
    <property type="component" value="Unassembled WGS sequence"/>
</dbReference>
<proteinExistence type="predicted"/>
<gene>
    <name evidence="2" type="ORF">PSQ40_10050</name>
</gene>
<keyword evidence="2" id="KW-0328">Glycosyltransferase</keyword>
<dbReference type="EC" id="2.4.-.-" evidence="2"/>
<reference evidence="2 3" key="1">
    <citation type="submission" date="2023-02" db="EMBL/GenBank/DDBJ databases">
        <title>Bacterial whole genomic sequence of Curvibacter sp. HBC61.</title>
        <authorList>
            <person name="Le V."/>
            <person name="Ko S.-R."/>
            <person name="Ahn C.-Y."/>
            <person name="Oh H.-M."/>
        </authorList>
    </citation>
    <scope>NUCLEOTIDE SEQUENCE [LARGE SCALE GENOMIC DNA]</scope>
    <source>
        <strain evidence="2 3">HBC61</strain>
    </source>
</reference>
<name>A0ABT5N066_9BURK</name>
<keyword evidence="2" id="KW-0808">Transferase</keyword>
<dbReference type="EMBL" id="JAQSIP010000004">
    <property type="protein sequence ID" value="MDD0838911.1"/>
    <property type="molecule type" value="Genomic_DNA"/>
</dbReference>
<evidence type="ECO:0000313" key="3">
    <source>
        <dbReference type="Proteomes" id="UP001528673"/>
    </source>
</evidence>
<dbReference type="Pfam" id="PF00535">
    <property type="entry name" value="Glycos_transf_2"/>
    <property type="match status" value="1"/>
</dbReference>
<evidence type="ECO:0000259" key="1">
    <source>
        <dbReference type="Pfam" id="PF00535"/>
    </source>
</evidence>
<dbReference type="RefSeq" id="WP_273951257.1">
    <property type="nucleotide sequence ID" value="NZ_JAQSIP010000004.1"/>
</dbReference>
<dbReference type="GO" id="GO:0016757">
    <property type="term" value="F:glycosyltransferase activity"/>
    <property type="evidence" value="ECO:0007669"/>
    <property type="project" value="UniProtKB-KW"/>
</dbReference>
<comment type="caution">
    <text evidence="2">The sequence shown here is derived from an EMBL/GenBank/DDBJ whole genome shotgun (WGS) entry which is preliminary data.</text>
</comment>
<organism evidence="2 3">
    <name type="scientific">Curvibacter cyanobacteriorum</name>
    <dbReference type="NCBI Taxonomy" id="3026422"/>
    <lineage>
        <taxon>Bacteria</taxon>
        <taxon>Pseudomonadati</taxon>
        <taxon>Pseudomonadota</taxon>
        <taxon>Betaproteobacteria</taxon>
        <taxon>Burkholderiales</taxon>
        <taxon>Comamonadaceae</taxon>
        <taxon>Curvibacter</taxon>
    </lineage>
</organism>